<name>A0A8X6TA91_NEPPI</name>
<sequence length="296" mass="33310">MVVLLLIKIVIPAAGKTKLNPNLKFTIKDYITLHKDRKNRSGDGLAFLIKSTVIKFREVLLPPNFQANSECSTEAHVISITLPPQKVTIVNTYHPDNTNIDVDLLNSLVDTNSGTRIILGDFNVPSPSWGSLTLDSKGSQIEDLLCDIDFSILNNKKNIYLSKINGTATTLEVTAINHQSAEQTTWQVLERAIRDHFPILTKINHKIDGTLEIKGHGILEELIGENSFLNLKGCPLLVRQRCSKIKKKKYRHLLCASFWQQKSQSLESKEETTGSPIKKMLILMLYFMNATIFELI</sequence>
<organism evidence="3 4">
    <name type="scientific">Nephila pilipes</name>
    <name type="common">Giant wood spider</name>
    <name type="synonym">Nephila maculata</name>
    <dbReference type="NCBI Taxonomy" id="299642"/>
    <lineage>
        <taxon>Eukaryota</taxon>
        <taxon>Metazoa</taxon>
        <taxon>Ecdysozoa</taxon>
        <taxon>Arthropoda</taxon>
        <taxon>Chelicerata</taxon>
        <taxon>Arachnida</taxon>
        <taxon>Araneae</taxon>
        <taxon>Araneomorphae</taxon>
        <taxon>Entelegynae</taxon>
        <taxon>Araneoidea</taxon>
        <taxon>Nephilidae</taxon>
        <taxon>Nephila</taxon>
    </lineage>
</organism>
<dbReference type="InterPro" id="IPR036691">
    <property type="entry name" value="Endo/exonu/phosph_ase_sf"/>
</dbReference>
<feature type="signal peptide" evidence="1">
    <location>
        <begin position="1"/>
        <end position="15"/>
    </location>
</feature>
<proteinExistence type="predicted"/>
<reference evidence="3" key="1">
    <citation type="submission" date="2020-08" db="EMBL/GenBank/DDBJ databases">
        <title>Multicomponent nature underlies the extraordinary mechanical properties of spider dragline silk.</title>
        <authorList>
            <person name="Kono N."/>
            <person name="Nakamura H."/>
            <person name="Mori M."/>
            <person name="Yoshida Y."/>
            <person name="Ohtoshi R."/>
            <person name="Malay A.D."/>
            <person name="Moran D.A.P."/>
            <person name="Tomita M."/>
            <person name="Numata K."/>
            <person name="Arakawa K."/>
        </authorList>
    </citation>
    <scope>NUCLEOTIDE SEQUENCE</scope>
</reference>
<keyword evidence="1" id="KW-0732">Signal</keyword>
<dbReference type="Proteomes" id="UP000887013">
    <property type="component" value="Unassembled WGS sequence"/>
</dbReference>
<feature type="domain" description="Endonuclease/exonuclease/phosphatase" evidence="2">
    <location>
        <begin position="88"/>
        <end position="199"/>
    </location>
</feature>
<dbReference type="InterPro" id="IPR005135">
    <property type="entry name" value="Endo/exonuclease/phosphatase"/>
</dbReference>
<gene>
    <name evidence="3" type="ORF">NPIL_164161</name>
</gene>
<evidence type="ECO:0000259" key="2">
    <source>
        <dbReference type="Pfam" id="PF14529"/>
    </source>
</evidence>
<evidence type="ECO:0000256" key="1">
    <source>
        <dbReference type="SAM" id="SignalP"/>
    </source>
</evidence>
<keyword evidence="4" id="KW-1185">Reference proteome</keyword>
<evidence type="ECO:0000313" key="3">
    <source>
        <dbReference type="EMBL" id="GFS88694.1"/>
    </source>
</evidence>
<protein>
    <recommendedName>
        <fullName evidence="2">Endonuclease/exonuclease/phosphatase domain-containing protein</fullName>
    </recommendedName>
</protein>
<dbReference type="Pfam" id="PF14529">
    <property type="entry name" value="Exo_endo_phos_2"/>
    <property type="match status" value="1"/>
</dbReference>
<dbReference type="AlphaFoldDB" id="A0A8X6TA91"/>
<evidence type="ECO:0000313" key="4">
    <source>
        <dbReference type="Proteomes" id="UP000887013"/>
    </source>
</evidence>
<dbReference type="GO" id="GO:0003824">
    <property type="term" value="F:catalytic activity"/>
    <property type="evidence" value="ECO:0007669"/>
    <property type="project" value="InterPro"/>
</dbReference>
<dbReference type="SUPFAM" id="SSF56219">
    <property type="entry name" value="DNase I-like"/>
    <property type="match status" value="1"/>
</dbReference>
<accession>A0A8X6TA91</accession>
<feature type="chain" id="PRO_5036443943" description="Endonuclease/exonuclease/phosphatase domain-containing protein" evidence="1">
    <location>
        <begin position="16"/>
        <end position="296"/>
    </location>
</feature>
<dbReference type="Gene3D" id="3.60.10.10">
    <property type="entry name" value="Endonuclease/exonuclease/phosphatase"/>
    <property type="match status" value="1"/>
</dbReference>
<dbReference type="EMBL" id="BMAW01004401">
    <property type="protein sequence ID" value="GFS88694.1"/>
    <property type="molecule type" value="Genomic_DNA"/>
</dbReference>
<dbReference type="OrthoDB" id="6538096at2759"/>
<comment type="caution">
    <text evidence="3">The sequence shown here is derived from an EMBL/GenBank/DDBJ whole genome shotgun (WGS) entry which is preliminary data.</text>
</comment>